<protein>
    <submittedName>
        <fullName evidence="1">Uncharacterized protein</fullName>
    </submittedName>
</protein>
<sequence>MKWFLCFLVKKLKIPRSIKIAKRSLTFGTAYSLSLERFTYCLWQWAKARLFKEVKRPKEASPRSSSLANLIEITVVHSLTTLR</sequence>
<reference evidence="1" key="1">
    <citation type="submission" date="2020-01" db="EMBL/GenBank/DDBJ databases">
        <authorList>
            <person name="Meier V. D."/>
            <person name="Meier V D."/>
        </authorList>
    </citation>
    <scope>NUCLEOTIDE SEQUENCE</scope>
    <source>
        <strain evidence="1">HLG_WM_MAG_10</strain>
    </source>
</reference>
<proteinExistence type="predicted"/>
<name>A0A6S6SWV3_9BACT</name>
<evidence type="ECO:0000313" key="1">
    <source>
        <dbReference type="EMBL" id="CAA6807778.1"/>
    </source>
</evidence>
<accession>A0A6S6SWV3</accession>
<gene>
    <name evidence="1" type="ORF">HELGO_WM13353</name>
</gene>
<organism evidence="1">
    <name type="scientific">uncultured Aureispira sp</name>
    <dbReference type="NCBI Taxonomy" id="1331704"/>
    <lineage>
        <taxon>Bacteria</taxon>
        <taxon>Pseudomonadati</taxon>
        <taxon>Bacteroidota</taxon>
        <taxon>Saprospiria</taxon>
        <taxon>Saprospirales</taxon>
        <taxon>Saprospiraceae</taxon>
        <taxon>Aureispira</taxon>
        <taxon>environmental samples</taxon>
    </lineage>
</organism>
<dbReference type="EMBL" id="CACVAQ010000138">
    <property type="protein sequence ID" value="CAA6807778.1"/>
    <property type="molecule type" value="Genomic_DNA"/>
</dbReference>
<dbReference type="AlphaFoldDB" id="A0A6S6SWV3"/>